<name>A0A2L1GL31_9BACT</name>
<keyword evidence="4" id="KW-1185">Reference proteome</keyword>
<evidence type="ECO:0000256" key="2">
    <source>
        <dbReference type="SAM" id="Phobius"/>
    </source>
</evidence>
<sequence>MADAARAVIPGKVFVPYGHALRASATKAPHAEEAESDRATRQGPGAGKCLEFARKLCYNGVLIWISLFLINFFQSLSPAQMIF</sequence>
<protein>
    <submittedName>
        <fullName evidence="3">Uncharacterized protein</fullName>
    </submittedName>
</protein>
<accession>A0A2L1GL31</accession>
<feature type="region of interest" description="Disordered" evidence="1">
    <location>
        <begin position="26"/>
        <end position="45"/>
    </location>
</feature>
<evidence type="ECO:0000256" key="1">
    <source>
        <dbReference type="SAM" id="MobiDB-lite"/>
    </source>
</evidence>
<dbReference type="Proteomes" id="UP000239867">
    <property type="component" value="Chromosome"/>
</dbReference>
<keyword evidence="2" id="KW-0472">Membrane</keyword>
<proteinExistence type="predicted"/>
<keyword evidence="2" id="KW-0812">Transmembrane</keyword>
<dbReference type="AlphaFoldDB" id="A0A2L1GL31"/>
<feature type="transmembrane region" description="Helical" evidence="2">
    <location>
        <begin position="56"/>
        <end position="73"/>
    </location>
</feature>
<reference evidence="3" key="1">
    <citation type="submission" date="2017-05" db="EMBL/GenBank/DDBJ databases">
        <authorList>
            <person name="Song R."/>
            <person name="Chenine A.L."/>
            <person name="Ruprecht R.M."/>
        </authorList>
    </citation>
    <scope>NUCLEOTIDE SEQUENCE</scope>
    <source>
        <strain evidence="3">ORNL</strain>
    </source>
</reference>
<evidence type="ECO:0000313" key="4">
    <source>
        <dbReference type="Proteomes" id="UP000239867"/>
    </source>
</evidence>
<reference evidence="3" key="2">
    <citation type="journal article" date="2018" name="MBio">
        <title>Insights into the evolution of host association through the isolation and characterization of a novel human periodontal pathobiont, Desulfobulbus oralis.</title>
        <authorList>
            <person name="Cross K.L."/>
            <person name="Chirania P."/>
            <person name="Xiong W."/>
            <person name="Beall C.J."/>
            <person name="Elkins J.G."/>
            <person name="Giannone R.J."/>
            <person name="Griffen A.L."/>
            <person name="Guss A.M."/>
            <person name="Hettich R.L."/>
            <person name="Joshi S.S."/>
            <person name="Mokrzan E.M."/>
            <person name="Martin R.K."/>
            <person name="Zhulin I.B."/>
            <person name="Leys E.J."/>
            <person name="Podar M."/>
        </authorList>
    </citation>
    <scope>NUCLEOTIDE SEQUENCE [LARGE SCALE GENOMIC DNA]</scope>
    <source>
        <strain evidence="3">ORNL</strain>
    </source>
</reference>
<dbReference type="KEGG" id="deo:CAY53_01695"/>
<organism evidence="3 4">
    <name type="scientific">Desulfobulbus oralis</name>
    <dbReference type="NCBI Taxonomy" id="1986146"/>
    <lineage>
        <taxon>Bacteria</taxon>
        <taxon>Pseudomonadati</taxon>
        <taxon>Thermodesulfobacteriota</taxon>
        <taxon>Desulfobulbia</taxon>
        <taxon>Desulfobulbales</taxon>
        <taxon>Desulfobulbaceae</taxon>
        <taxon>Desulfobulbus</taxon>
    </lineage>
</organism>
<keyword evidence="2" id="KW-1133">Transmembrane helix</keyword>
<feature type="compositionally biased region" description="Basic and acidic residues" evidence="1">
    <location>
        <begin position="29"/>
        <end position="40"/>
    </location>
</feature>
<evidence type="ECO:0000313" key="3">
    <source>
        <dbReference type="EMBL" id="AVD70358.1"/>
    </source>
</evidence>
<gene>
    <name evidence="3" type="ORF">CAY53_01695</name>
</gene>
<dbReference type="EMBL" id="CP021255">
    <property type="protein sequence ID" value="AVD70358.1"/>
    <property type="molecule type" value="Genomic_DNA"/>
</dbReference>